<proteinExistence type="predicted"/>
<evidence type="ECO:0000313" key="2">
    <source>
        <dbReference type="Proteomes" id="UP000703295"/>
    </source>
</evidence>
<dbReference type="RefSeq" id="WP_204475902.1">
    <property type="nucleotide sequence ID" value="NZ_JACJJW010000020.1"/>
</dbReference>
<accession>A0ABS2EVJ7</accession>
<dbReference type="PROSITE" id="PS51257">
    <property type="entry name" value="PROKAR_LIPOPROTEIN"/>
    <property type="match status" value="1"/>
</dbReference>
<dbReference type="Proteomes" id="UP000703295">
    <property type="component" value="Unassembled WGS sequence"/>
</dbReference>
<protein>
    <submittedName>
        <fullName evidence="1">Uncharacterized protein</fullName>
    </submittedName>
</protein>
<dbReference type="NCBIfam" id="TIGR04549">
    <property type="entry name" value="LP_HExxH_w_tonB"/>
    <property type="match status" value="1"/>
</dbReference>
<gene>
    <name evidence="1" type="ORF">H6A31_08565</name>
</gene>
<comment type="caution">
    <text evidence="1">The sequence shown here is derived from an EMBL/GenBank/DDBJ whole genome shotgun (WGS) entry which is preliminary data.</text>
</comment>
<dbReference type="Pfam" id="PF15890">
    <property type="entry name" value="Peptidase_Mx1"/>
    <property type="match status" value="1"/>
</dbReference>
<dbReference type="Gene3D" id="3.40.390.70">
    <property type="match status" value="1"/>
</dbReference>
<evidence type="ECO:0000313" key="1">
    <source>
        <dbReference type="EMBL" id="MBM6758727.1"/>
    </source>
</evidence>
<dbReference type="InterPro" id="IPR030890">
    <property type="entry name" value="LP_HExxH_w_TonB"/>
</dbReference>
<organism evidence="1 2">
    <name type="scientific">Bacteroides mediterraneensis</name>
    <dbReference type="NCBI Taxonomy" id="1841856"/>
    <lineage>
        <taxon>Bacteria</taxon>
        <taxon>Pseudomonadati</taxon>
        <taxon>Bacteroidota</taxon>
        <taxon>Bacteroidia</taxon>
        <taxon>Bacteroidales</taxon>
        <taxon>Bacteroidaceae</taxon>
        <taxon>Bacteroides</taxon>
    </lineage>
</organism>
<name>A0ABS2EVJ7_9BACE</name>
<keyword evidence="2" id="KW-1185">Reference proteome</keyword>
<sequence>MRKQIYLLLLVGIVCLGGGCRKEEGAVQYPFASEPGPQTELDQWLSEEFTRPYNIEVGYIRTPYRETDWPDNLPPNREKIRPLLEALKALWIVPFEQAGGTPFVKEYAPRQILLLGEVNLNSLQIGEINTSLGEAVLPVFGANRFSAETAEKLFPYVRMATFAFAKRLVQGRPSLLDKFAALNPSSLYYEWSKSADIPKGEYQFQGTPYSWKKGFFSNGAMESSLCDFAETLSMLVSLSVSEINECLNTAQELGGEGAKAILQRKMAFVDEFLWENFKIRREAQLTRVISASLKHYNQQPHDAPAS</sequence>
<reference evidence="1 2" key="1">
    <citation type="journal article" date="2021" name="Sci. Rep.">
        <title>The distribution of antibiotic resistance genes in chicken gut microbiota commensals.</title>
        <authorList>
            <person name="Juricova H."/>
            <person name="Matiasovicova J."/>
            <person name="Kubasova T."/>
            <person name="Cejkova D."/>
            <person name="Rychlik I."/>
        </authorList>
    </citation>
    <scope>NUCLEOTIDE SEQUENCE [LARGE SCALE GENOMIC DNA]</scope>
    <source>
        <strain evidence="1 2">An801</strain>
    </source>
</reference>
<dbReference type="EMBL" id="JACJJW010000020">
    <property type="protein sequence ID" value="MBM6758727.1"/>
    <property type="molecule type" value="Genomic_DNA"/>
</dbReference>